<evidence type="ECO:0000313" key="2">
    <source>
        <dbReference type="RefSeq" id="XP_052121418.1"/>
    </source>
</evidence>
<keyword evidence="1" id="KW-1185">Reference proteome</keyword>
<reference evidence="2" key="1">
    <citation type="submission" date="2025-08" db="UniProtKB">
        <authorList>
            <consortium name="RefSeq"/>
        </authorList>
    </citation>
    <scope>IDENTIFICATION</scope>
    <source>
        <tissue evidence="2">Whole organism</tissue>
    </source>
</reference>
<dbReference type="RefSeq" id="XP_052121418.1">
    <property type="nucleotide sequence ID" value="XM_052265458.1"/>
</dbReference>
<proteinExistence type="predicted"/>
<organism evidence="1 2">
    <name type="scientific">Frankliniella occidentalis</name>
    <name type="common">Western flower thrips</name>
    <name type="synonym">Euthrips occidentalis</name>
    <dbReference type="NCBI Taxonomy" id="133901"/>
    <lineage>
        <taxon>Eukaryota</taxon>
        <taxon>Metazoa</taxon>
        <taxon>Ecdysozoa</taxon>
        <taxon>Arthropoda</taxon>
        <taxon>Hexapoda</taxon>
        <taxon>Insecta</taxon>
        <taxon>Pterygota</taxon>
        <taxon>Neoptera</taxon>
        <taxon>Paraneoptera</taxon>
        <taxon>Thysanoptera</taxon>
        <taxon>Terebrantia</taxon>
        <taxon>Thripoidea</taxon>
        <taxon>Thripidae</taxon>
        <taxon>Frankliniella</taxon>
    </lineage>
</organism>
<sequence>MPGYRKNNSKRMRMRCNPPNVSWPYFDIPPQPPGFGMQPAMFCTPPVMTLAIQQLALQQLAFRQQSQLQQQLQLQLFAPPVSSSSTIFPPNLDNISHVNNPNLGLDQEIALVTSVHTSQKNNISLHQETALEKSVPTYQGIPTAPDCQEVSNVAGNANGDEIRCVICLIAPPEIPTKCDRCVAVSCWLCLDMWLAHAGKCPMC</sequence>
<gene>
    <name evidence="2" type="primary">LOC127749031</name>
</gene>
<evidence type="ECO:0000313" key="1">
    <source>
        <dbReference type="Proteomes" id="UP000504606"/>
    </source>
</evidence>
<name>A0A9C6U4B1_FRAOC</name>
<dbReference type="KEGG" id="foc:127749031"/>
<protein>
    <submittedName>
        <fullName evidence="2">Uncharacterized protein LOC127749031</fullName>
    </submittedName>
</protein>
<dbReference type="Proteomes" id="UP000504606">
    <property type="component" value="Unplaced"/>
</dbReference>
<accession>A0A9C6U4B1</accession>
<dbReference type="GeneID" id="127749031"/>
<dbReference type="AlphaFoldDB" id="A0A9C6U4B1"/>